<dbReference type="Proteomes" id="UP000321945">
    <property type="component" value="Unassembled WGS sequence"/>
</dbReference>
<evidence type="ECO:0000313" key="1">
    <source>
        <dbReference type="EMBL" id="TXD67905.1"/>
    </source>
</evidence>
<comment type="caution">
    <text evidence="1">The sequence shown here is derived from an EMBL/GenBank/DDBJ whole genome shotgun (WGS) entry which is preliminary data.</text>
</comment>
<keyword evidence="2" id="KW-1185">Reference proteome</keyword>
<dbReference type="EMBL" id="VORU01000020">
    <property type="protein sequence ID" value="TXD67905.1"/>
    <property type="molecule type" value="Genomic_DNA"/>
</dbReference>
<protein>
    <recommendedName>
        <fullName evidence="3">Lipoprotein</fullName>
    </recommendedName>
</protein>
<dbReference type="AlphaFoldDB" id="A0A5C6YKK7"/>
<evidence type="ECO:0008006" key="3">
    <source>
        <dbReference type="Google" id="ProtNLM"/>
    </source>
</evidence>
<reference evidence="1 2" key="1">
    <citation type="submission" date="2019-08" db="EMBL/GenBank/DDBJ databases">
        <title>Genome of Aequorivita lipolytica Y10-2 (type strain).</title>
        <authorList>
            <person name="Bowman J.P."/>
        </authorList>
    </citation>
    <scope>NUCLEOTIDE SEQUENCE [LARGE SCALE GENOMIC DNA]</scope>
    <source>
        <strain evidence="1 2">Y10-2</strain>
    </source>
</reference>
<gene>
    <name evidence="1" type="ORF">ESV24_14520</name>
</gene>
<dbReference type="RefSeq" id="WP_111817076.1">
    <property type="nucleotide sequence ID" value="NZ_CBCRZQ010000017.1"/>
</dbReference>
<name>A0A5C6YKK7_9FLAO</name>
<evidence type="ECO:0000313" key="2">
    <source>
        <dbReference type="Proteomes" id="UP000321945"/>
    </source>
</evidence>
<proteinExistence type="predicted"/>
<accession>A0A5C6YKK7</accession>
<organism evidence="1 2">
    <name type="scientific">Aequorivita lipolytica</name>
    <dbReference type="NCBI Taxonomy" id="153267"/>
    <lineage>
        <taxon>Bacteria</taxon>
        <taxon>Pseudomonadati</taxon>
        <taxon>Bacteroidota</taxon>
        <taxon>Flavobacteriia</taxon>
        <taxon>Flavobacteriales</taxon>
        <taxon>Flavobacteriaceae</taxon>
        <taxon>Aequorivita</taxon>
    </lineage>
</organism>
<dbReference type="PROSITE" id="PS51257">
    <property type="entry name" value="PROKAR_LIPOPROTEIN"/>
    <property type="match status" value="1"/>
</dbReference>
<sequence length="159" mass="18597">MRSKFFFAKTCFGMWIFIALVVGCKNKTESNISSSKGDFNGLYTVDYENSDIEYVWIFADDMHYVLYLGSTSNYLNANKSINYESPTHYYVIGKKFYSCGIDNNMNATPLIECKNRKSEPRYNIVSIDTIGDTYFKEKYQVIQLEDYYSKDPIKLKKRL</sequence>